<evidence type="ECO:0000313" key="1">
    <source>
        <dbReference type="EMBL" id="KAF5201542.1"/>
    </source>
</evidence>
<dbReference type="EMBL" id="JABWDY010009278">
    <property type="protein sequence ID" value="KAF5201542.1"/>
    <property type="molecule type" value="Genomic_DNA"/>
</dbReference>
<sequence length="85" mass="9663">MLYGGEDEYPKWMQHSLATVSLEAVNSNEKDMDGQPEFGEGSEIVCLISTYKSRSGIVFGCNFFVFRKHDDPQSDTFRLMVYKGP</sequence>
<name>A0A7J6WZK0_THATH</name>
<dbReference type="AlphaFoldDB" id="A0A7J6WZK0"/>
<evidence type="ECO:0000313" key="2">
    <source>
        <dbReference type="Proteomes" id="UP000554482"/>
    </source>
</evidence>
<organism evidence="1 2">
    <name type="scientific">Thalictrum thalictroides</name>
    <name type="common">Rue-anemone</name>
    <name type="synonym">Anemone thalictroides</name>
    <dbReference type="NCBI Taxonomy" id="46969"/>
    <lineage>
        <taxon>Eukaryota</taxon>
        <taxon>Viridiplantae</taxon>
        <taxon>Streptophyta</taxon>
        <taxon>Embryophyta</taxon>
        <taxon>Tracheophyta</taxon>
        <taxon>Spermatophyta</taxon>
        <taxon>Magnoliopsida</taxon>
        <taxon>Ranunculales</taxon>
        <taxon>Ranunculaceae</taxon>
        <taxon>Thalictroideae</taxon>
        <taxon>Thalictrum</taxon>
    </lineage>
</organism>
<gene>
    <name evidence="1" type="ORF">FRX31_008871</name>
</gene>
<accession>A0A7J6WZK0</accession>
<keyword evidence="2" id="KW-1185">Reference proteome</keyword>
<protein>
    <submittedName>
        <fullName evidence="1">Uncharacterized protein</fullName>
    </submittedName>
</protein>
<comment type="caution">
    <text evidence="1">The sequence shown here is derived from an EMBL/GenBank/DDBJ whole genome shotgun (WGS) entry which is preliminary data.</text>
</comment>
<proteinExistence type="predicted"/>
<reference evidence="1 2" key="1">
    <citation type="submission" date="2020-06" db="EMBL/GenBank/DDBJ databases">
        <title>Transcriptomic and genomic resources for Thalictrum thalictroides and T. hernandezii: Facilitating candidate gene discovery in an emerging model plant lineage.</title>
        <authorList>
            <person name="Arias T."/>
            <person name="Riano-Pachon D.M."/>
            <person name="Di Stilio V.S."/>
        </authorList>
    </citation>
    <scope>NUCLEOTIDE SEQUENCE [LARGE SCALE GENOMIC DNA]</scope>
    <source>
        <strain evidence="2">cv. WT478/WT964</strain>
        <tissue evidence="1">Leaves</tissue>
    </source>
</reference>
<dbReference type="Proteomes" id="UP000554482">
    <property type="component" value="Unassembled WGS sequence"/>
</dbReference>